<dbReference type="STRING" id="35622.SAMN04489764_3137"/>
<proteinExistence type="predicted"/>
<evidence type="ECO:0000313" key="2">
    <source>
        <dbReference type="EMBL" id="SDR03534.1"/>
    </source>
</evidence>
<evidence type="ECO:0000313" key="3">
    <source>
        <dbReference type="Proteomes" id="UP000217103"/>
    </source>
</evidence>
<dbReference type="OrthoDB" id="3218567at2"/>
<sequence length="2043" mass="225204">MDHRRLALIRGGDADGFLRVGTGYLIAPRLVLTARHVVEESRGVPWPRIDVRVGHPRESEVHHCLASVRWTHPEDRDVALLLLDDVIEVPGTVRWGRPVGNAPLPYQGLGYPLASVKDGQYNVEHLRGELSPQAGGAGPRDLYVLDQGPAPDKREDGGKPWSGASGTAIFCQDYLVGVVIHDDDAFANRRLHACPARVFADDPGFVALLQRYGDGPPQLVDIAATRPPEETPPSRVLVPHAEVMAELAGARAALSPDRLPYVEPSPRYQGNPGQILARLASVPHGVLVTGPAGMGKTRLCLEVASRAQRDGWQVLHPAPGVSAERALEAARKSGGQRTLLVLDDLPPGFAFDPHVASDAVTPSGVRTRRVTILAAAGPAALAALRARGVARYFTEIAVPDTAVHLRKIRERVLDSSAGALTWRERGWRPEDVAELCGLRPGLAVLIASAIGSRGGGPLRIPRRFRQPGEELPRWLQTHLREDGLCLPSSPDDVEPSPGPVALACAVALLSCPQPRAAVQAAVEAALRAWAVRRSDRSVPSPADSGIGGVATFVQAGDIRFPDGDAPSEGAAQPSAEAVVDRLLGRGWLVEHEGLLHSLHDLVTDEVLRHCLIDPSGTTLHPRESEALLAAAFSGTVTWNRFVTGLHRFCSEAVEESVPPLVKRMCRRWFRRNARRIGGLLGEGGQAVEAEQTLCSLLASPLWHKPLIADWATVAEPCLARAEREGRAFKLLPQALTACSEDTPVPRPLVKAALGWLRRNPGHTSTPFLLGALLSRLEHEAGSRALVEAHAMDWIGAHGRWITASRVFGPLLASPGLTDEQVVTVAGVALRWLDKHGGDRRASYVLRPLLELFTTRPTLPEELRDRVDRYALAWLRIHDTDSGHAHFVLRPLLDPAVIRPEVFRRTVPHALRWFARHGREGNANTYGMAAHQLLGGRADGASALDTVLDWLGAHNNRAESVWILVAVLRLKEHEIPLEQARRAVRHALVWLDAHPGLPEAKEVIERLAGRGVRKSIPGSPKARHRRELTVPQGERVARHAADWMDANPGKVDAQFLRSLLGFWHYQNVTTGQRIAAHALRWLRQNEHGRRSDDDYMSVLAKLMRRGRLTEDQPRELVDRARRWMEHTERPPTQEFHAGLLRLLVKYPRFGAQVPSLVDAVLRWLSVPSHRSAPKGAALPEGERAAQAVLLTQDTARYLIAVRGLDAERLSRIARHVLDWLAHNGDRPLADRVLRPMLQRTDLPPEYARQAVSRARTWLRRWGAPEHAKTVREGPAWLLVALLRRPELTPRQLREAADSALAWMQGARYYHNSGGRRRLAWELLTALLKRLDLDTGRVARAFQQALADLGENAPLLLNGPASTAEGAEDTADGAEEDADDDLPPDTPGPSLEDAALAWLDTYHEERDASVVIGFLASRLRFAEVPDEAAIARVIGYAHAWLARYGEHLDARHVLPAFLDTPESLGDAARPFLEAALRWLDQPHPTPTMRQVLRHALDHPLLTGDEQRTLARLAFAWLEEHSTDIKASYVLRPLCGATYLTEAEVGLLTDRVVAWTRLALSRLEYLGSRGMLKKPNTSRPDPRYVLQKLLARPDLPPPQLALALGAAMAVRSPKGLPVAFDWKLPEPWSGTTPDVLTRYAFHHADALAELPEARELVLQLLNDSEPSDRPEPIDLALRWLRVHGRTLEAGGVCSWLLRVLKSTSSQLPEAIRHAFAWLDTHPDAPGAEHVLKHLLLTVPDVVPGEETPPAPRTMRAVPEHASDVADTVFRYATAWLSLHAHTLVAGEVLAPLLNRRDLPPERLRTALAYAEEWLKEHGADPVARFVLDAVLPHGDVLSETRREDLVTLALAWTVRHSTLSQETGEIIEGCLALSTGHPERIFDAALDWRGQNPEATNANSVVIALLAHPALAEDRFERTWRYAMEYLDREGTTQAAHTMLTACLSRTGLSREDAARLHERALLWADRWHTTPVAAEVLAGLLRRKDLGSGAARRVASLALDYWVERFPRMPAARCLLHLVLARTDLLDDQYELAVELLTELEGPGA</sequence>
<dbReference type="RefSeq" id="WP_093259701.1">
    <property type="nucleotide sequence ID" value="NZ_FNKK01000002.1"/>
</dbReference>
<gene>
    <name evidence="2" type="ORF">SAMN04489764_3137</name>
</gene>
<feature type="compositionally biased region" description="Acidic residues" evidence="1">
    <location>
        <begin position="1364"/>
        <end position="1381"/>
    </location>
</feature>
<dbReference type="InterPro" id="IPR027417">
    <property type="entry name" value="P-loop_NTPase"/>
</dbReference>
<feature type="region of interest" description="Disordered" evidence="1">
    <location>
        <begin position="1355"/>
        <end position="1388"/>
    </location>
</feature>
<dbReference type="Proteomes" id="UP000217103">
    <property type="component" value="Unassembled WGS sequence"/>
</dbReference>
<organism evidence="2 3">
    <name type="scientific">Thermostaphylospora chromogena</name>
    <dbReference type="NCBI Taxonomy" id="35622"/>
    <lineage>
        <taxon>Bacteria</taxon>
        <taxon>Bacillati</taxon>
        <taxon>Actinomycetota</taxon>
        <taxon>Actinomycetes</taxon>
        <taxon>Streptosporangiales</taxon>
        <taxon>Thermomonosporaceae</taxon>
        <taxon>Thermostaphylospora</taxon>
    </lineage>
</organism>
<accession>A0A1H1FRI4</accession>
<dbReference type="InterPro" id="IPR009003">
    <property type="entry name" value="Peptidase_S1_PA"/>
</dbReference>
<evidence type="ECO:0008006" key="4">
    <source>
        <dbReference type="Google" id="ProtNLM"/>
    </source>
</evidence>
<keyword evidence="3" id="KW-1185">Reference proteome</keyword>
<protein>
    <recommendedName>
        <fullName evidence="4">Trypsin-like peptidase domain-containing protein</fullName>
    </recommendedName>
</protein>
<dbReference type="SUPFAM" id="SSF50494">
    <property type="entry name" value="Trypsin-like serine proteases"/>
    <property type="match status" value="1"/>
</dbReference>
<name>A0A1H1FRI4_9ACTN</name>
<dbReference type="SUPFAM" id="SSF52540">
    <property type="entry name" value="P-loop containing nucleoside triphosphate hydrolases"/>
    <property type="match status" value="1"/>
</dbReference>
<reference evidence="2 3" key="1">
    <citation type="submission" date="2016-10" db="EMBL/GenBank/DDBJ databases">
        <authorList>
            <person name="de Groot N.N."/>
        </authorList>
    </citation>
    <scope>NUCLEOTIDE SEQUENCE [LARGE SCALE GENOMIC DNA]</scope>
    <source>
        <strain evidence="2 3">DSM 43794</strain>
    </source>
</reference>
<evidence type="ECO:0000256" key="1">
    <source>
        <dbReference type="SAM" id="MobiDB-lite"/>
    </source>
</evidence>
<dbReference type="EMBL" id="FNKK01000002">
    <property type="protein sequence ID" value="SDR03534.1"/>
    <property type="molecule type" value="Genomic_DNA"/>
</dbReference>